<dbReference type="GO" id="GO:0046872">
    <property type="term" value="F:metal ion binding"/>
    <property type="evidence" value="ECO:0007669"/>
    <property type="project" value="UniProtKB-KW"/>
</dbReference>
<comment type="caution">
    <text evidence="5">The sequence shown here is derived from an EMBL/GenBank/DDBJ whole genome shotgun (WGS) entry which is preliminary data.</text>
</comment>
<protein>
    <submittedName>
        <fullName evidence="5">4-hydroxy-2-oxoheptanedioate aldolase</fullName>
    </submittedName>
</protein>
<accession>A0A3N2GP73</accession>
<dbReference type="RefSeq" id="WP_167498962.1">
    <property type="nucleotide sequence ID" value="NZ_RKHY01000001.1"/>
</dbReference>
<dbReference type="InterPro" id="IPR005000">
    <property type="entry name" value="Aldolase/citrate-lyase_domain"/>
</dbReference>
<dbReference type="EMBL" id="RKHY01000001">
    <property type="protein sequence ID" value="ROS38436.1"/>
    <property type="molecule type" value="Genomic_DNA"/>
</dbReference>
<proteinExistence type="inferred from homology"/>
<sequence>MKNRTKALLREGERALGTWGMLADPTAIELAGIAGLDFVQVDMEHTARDLPTIEHMARAADVVGITLLVRVPENNPKTILRVLETGVQGIVVPQLESGEDAARAVAAMRYPLGGERGVCSITRASRYGSLRPQFAEYVESADRELLLVGLIETAAGVENIDDILAAGVEVAFVGRRDLSGSLGVHGAVEHPSVLEAQDKVIKAVAAHGNAWAGLVPYRNPGEQEWITHDAPFLAYRNDISLLLEAYQNAVCMLGRESASAGGRDGQR</sequence>
<keyword evidence="2" id="KW-0479">Metal-binding</keyword>
<evidence type="ECO:0000259" key="4">
    <source>
        <dbReference type="Pfam" id="PF03328"/>
    </source>
</evidence>
<dbReference type="Pfam" id="PF03328">
    <property type="entry name" value="HpcH_HpaI"/>
    <property type="match status" value="1"/>
</dbReference>
<feature type="domain" description="HpcH/HpaI aldolase/citrate lyase" evidence="4">
    <location>
        <begin position="17"/>
        <end position="222"/>
    </location>
</feature>
<dbReference type="GO" id="GO:0016832">
    <property type="term" value="F:aldehyde-lyase activity"/>
    <property type="evidence" value="ECO:0007669"/>
    <property type="project" value="TreeGrafter"/>
</dbReference>
<reference evidence="5 6" key="1">
    <citation type="submission" date="2018-11" db="EMBL/GenBank/DDBJ databases">
        <title>Sequencing the genomes of 1000 actinobacteria strains.</title>
        <authorList>
            <person name="Klenk H.-P."/>
        </authorList>
    </citation>
    <scope>NUCLEOTIDE SEQUENCE [LARGE SCALE GENOMIC DNA]</scope>
    <source>
        <strain evidence="5 6">DSM 44348</strain>
    </source>
</reference>
<evidence type="ECO:0000313" key="6">
    <source>
        <dbReference type="Proteomes" id="UP000274843"/>
    </source>
</evidence>
<name>A0A3N2GP73_9PSEU</name>
<dbReference type="Gene3D" id="3.20.20.60">
    <property type="entry name" value="Phosphoenolpyruvate-binding domains"/>
    <property type="match status" value="1"/>
</dbReference>
<gene>
    <name evidence="5" type="ORF">EDD35_0712</name>
</gene>
<dbReference type="PANTHER" id="PTHR30502">
    <property type="entry name" value="2-KETO-3-DEOXY-L-RHAMNONATE ALDOLASE"/>
    <property type="match status" value="1"/>
</dbReference>
<evidence type="ECO:0000256" key="3">
    <source>
        <dbReference type="ARBA" id="ARBA00023239"/>
    </source>
</evidence>
<keyword evidence="6" id="KW-1185">Reference proteome</keyword>
<dbReference type="InterPro" id="IPR015813">
    <property type="entry name" value="Pyrv/PenolPyrv_kinase-like_dom"/>
</dbReference>
<dbReference type="InterPro" id="IPR050251">
    <property type="entry name" value="HpcH-HpaI_aldolase"/>
</dbReference>
<evidence type="ECO:0000256" key="1">
    <source>
        <dbReference type="ARBA" id="ARBA00005568"/>
    </source>
</evidence>
<dbReference type="GO" id="GO:0005737">
    <property type="term" value="C:cytoplasm"/>
    <property type="evidence" value="ECO:0007669"/>
    <property type="project" value="TreeGrafter"/>
</dbReference>
<dbReference type="GeneID" id="301842185"/>
<comment type="similarity">
    <text evidence="1">Belongs to the HpcH/HpaI aldolase family.</text>
</comment>
<evidence type="ECO:0000256" key="2">
    <source>
        <dbReference type="ARBA" id="ARBA00022723"/>
    </source>
</evidence>
<dbReference type="InterPro" id="IPR040442">
    <property type="entry name" value="Pyrv_kinase-like_dom_sf"/>
</dbReference>
<dbReference type="AlphaFoldDB" id="A0A3N2GP73"/>
<dbReference type="PANTHER" id="PTHR30502:SF0">
    <property type="entry name" value="PHOSPHOENOLPYRUVATE CARBOXYLASE FAMILY PROTEIN"/>
    <property type="match status" value="1"/>
</dbReference>
<keyword evidence="3" id="KW-0456">Lyase</keyword>
<dbReference type="SUPFAM" id="SSF51621">
    <property type="entry name" value="Phosphoenolpyruvate/pyruvate domain"/>
    <property type="match status" value="1"/>
</dbReference>
<dbReference type="Proteomes" id="UP000274843">
    <property type="component" value="Unassembled WGS sequence"/>
</dbReference>
<evidence type="ECO:0000313" key="5">
    <source>
        <dbReference type="EMBL" id="ROS38436.1"/>
    </source>
</evidence>
<organism evidence="5 6">
    <name type="scientific">Amycolatopsis thermoflava</name>
    <dbReference type="NCBI Taxonomy" id="84480"/>
    <lineage>
        <taxon>Bacteria</taxon>
        <taxon>Bacillati</taxon>
        <taxon>Actinomycetota</taxon>
        <taxon>Actinomycetes</taxon>
        <taxon>Pseudonocardiales</taxon>
        <taxon>Pseudonocardiaceae</taxon>
        <taxon>Amycolatopsis</taxon>
        <taxon>Amycolatopsis methanolica group</taxon>
    </lineage>
</organism>